<dbReference type="EMBL" id="WJJP01000519">
    <property type="protein sequence ID" value="MBD3326044.1"/>
    <property type="molecule type" value="Genomic_DNA"/>
</dbReference>
<evidence type="ECO:0000313" key="2">
    <source>
        <dbReference type="Proteomes" id="UP000649604"/>
    </source>
</evidence>
<gene>
    <name evidence="1" type="ORF">GF339_15775</name>
</gene>
<reference evidence="1" key="1">
    <citation type="submission" date="2019-11" db="EMBL/GenBank/DDBJ databases">
        <title>Microbial mats filling the niche in hypersaline microbial mats.</title>
        <authorList>
            <person name="Wong H.L."/>
            <person name="Macleod F.I."/>
            <person name="White R.A. III"/>
            <person name="Burns B.P."/>
        </authorList>
    </citation>
    <scope>NUCLEOTIDE SEQUENCE</scope>
    <source>
        <strain evidence="1">Rbin_158</strain>
    </source>
</reference>
<organism evidence="1 2">
    <name type="scientific">candidate division KSB3 bacterium</name>
    <dbReference type="NCBI Taxonomy" id="2044937"/>
    <lineage>
        <taxon>Bacteria</taxon>
        <taxon>candidate division KSB3</taxon>
    </lineage>
</organism>
<evidence type="ECO:0000313" key="1">
    <source>
        <dbReference type="EMBL" id="MBD3326044.1"/>
    </source>
</evidence>
<sequence length="150" mass="16360">MGVVIGLAQPALSQQQGMGLGVILGEPTGLSLKNWLSSTTALDAAAAWSFGDYESFQFHADYLWHHRGVIEPQLPVYYGVGGRIKLKEDDPGRGEEEDTRVGIRFPFGITYLFPNAPFDLFFEIAPILDVAPATDVQVNAAVGGRFYLGR</sequence>
<comment type="caution">
    <text evidence="1">The sequence shown here is derived from an EMBL/GenBank/DDBJ whole genome shotgun (WGS) entry which is preliminary data.</text>
</comment>
<protein>
    <recommendedName>
        <fullName evidence="3">DUF3996 domain-containing protein</fullName>
    </recommendedName>
</protein>
<evidence type="ECO:0008006" key="3">
    <source>
        <dbReference type="Google" id="ProtNLM"/>
    </source>
</evidence>
<name>A0A9D5JXM7_9BACT</name>
<accession>A0A9D5JXM7</accession>
<dbReference type="Proteomes" id="UP000649604">
    <property type="component" value="Unassembled WGS sequence"/>
</dbReference>
<dbReference type="AlphaFoldDB" id="A0A9D5JXM7"/>
<proteinExistence type="predicted"/>